<protein>
    <recommendedName>
        <fullName evidence="3">beta-lactamase</fullName>
        <ecNumber evidence="3">3.5.2.6</ecNumber>
    </recommendedName>
</protein>
<dbReference type="SUPFAM" id="SSF81901">
    <property type="entry name" value="HCP-like"/>
    <property type="match status" value="1"/>
</dbReference>
<evidence type="ECO:0000313" key="11">
    <source>
        <dbReference type="Proteomes" id="UP000552683"/>
    </source>
</evidence>
<evidence type="ECO:0000256" key="2">
    <source>
        <dbReference type="ARBA" id="ARBA00008486"/>
    </source>
</evidence>
<accession>A0A842JCT8</accession>
<sequence length="189" mass="20225">MRKILLCLIFAVSALFAAQTRSSNEMASVPASAPTNLANKQFEDALAMYRVSDFSEAARLFNLACEGGHARACYDLGAMIASGKVAAKQPGTAAKFYERACKMGDKLGCYALAYAHQTGVGAVKDEARAYELYKNACELGLAKGCNEAGYMSERGMGVQADVKAAVKFYEKACKMGLDVGCENAKILKR</sequence>
<comment type="similarity">
    <text evidence="2">Belongs to the hcp beta-lactamase family.</text>
</comment>
<keyword evidence="8" id="KW-0046">Antibiotic resistance</keyword>
<comment type="caution">
    <text evidence="10">The sequence shown here is derived from an EMBL/GenBank/DDBJ whole genome shotgun (WGS) entry which is preliminary data.</text>
</comment>
<name>A0A842JCT8_9BACT</name>
<dbReference type="SMART" id="SM00671">
    <property type="entry name" value="SEL1"/>
    <property type="match status" value="4"/>
</dbReference>
<keyword evidence="11" id="KW-1185">Reference proteome</keyword>
<keyword evidence="9" id="KW-0732">Signal</keyword>
<dbReference type="EC" id="3.5.2.6" evidence="3"/>
<feature type="signal peptide" evidence="9">
    <location>
        <begin position="1"/>
        <end position="17"/>
    </location>
</feature>
<gene>
    <name evidence="10" type="ORF">H7R39_10835</name>
</gene>
<evidence type="ECO:0000256" key="8">
    <source>
        <dbReference type="ARBA" id="ARBA00023251"/>
    </source>
</evidence>
<dbReference type="AlphaFoldDB" id="A0A842JCT8"/>
<dbReference type="EMBL" id="JACLZK010000002">
    <property type="protein sequence ID" value="MBC2883739.1"/>
    <property type="molecule type" value="Genomic_DNA"/>
</dbReference>
<dbReference type="PANTHER" id="PTHR13891">
    <property type="entry name" value="CYTOCHROME C OXIDASE ASSEMBLY FACTOR 7"/>
    <property type="match status" value="1"/>
</dbReference>
<evidence type="ECO:0000256" key="9">
    <source>
        <dbReference type="SAM" id="SignalP"/>
    </source>
</evidence>
<evidence type="ECO:0000256" key="5">
    <source>
        <dbReference type="ARBA" id="ARBA00022801"/>
    </source>
</evidence>
<evidence type="ECO:0000256" key="4">
    <source>
        <dbReference type="ARBA" id="ARBA00022737"/>
    </source>
</evidence>
<dbReference type="InterPro" id="IPR040239">
    <property type="entry name" value="HcpB-like"/>
</dbReference>
<keyword evidence="7" id="KW-1015">Disulfide bond</keyword>
<evidence type="ECO:0000256" key="6">
    <source>
        <dbReference type="ARBA" id="ARBA00022803"/>
    </source>
</evidence>
<organism evidence="10 11">
    <name type="scientific">Campylobacter massiliensis</name>
    <dbReference type="NCBI Taxonomy" id="2762557"/>
    <lineage>
        <taxon>Bacteria</taxon>
        <taxon>Pseudomonadati</taxon>
        <taxon>Campylobacterota</taxon>
        <taxon>Epsilonproteobacteria</taxon>
        <taxon>Campylobacterales</taxon>
        <taxon>Campylobacteraceae</taxon>
        <taxon>Campylobacter</taxon>
    </lineage>
</organism>
<reference evidence="10 11" key="1">
    <citation type="submission" date="2020-08" db="EMBL/GenBank/DDBJ databases">
        <title>Complete genome and description of Campylobacter massiliensis Marseille-Q3452 sp. nov.</title>
        <authorList>
            <person name="Antezack A."/>
        </authorList>
    </citation>
    <scope>NUCLEOTIDE SEQUENCE [LARGE SCALE GENOMIC DNA]</scope>
    <source>
        <strain evidence="10 11">Marseille-Q3452</strain>
    </source>
</reference>
<feature type="chain" id="PRO_5039892595" description="beta-lactamase" evidence="9">
    <location>
        <begin position="18"/>
        <end position="189"/>
    </location>
</feature>
<dbReference type="GO" id="GO:0046677">
    <property type="term" value="P:response to antibiotic"/>
    <property type="evidence" value="ECO:0007669"/>
    <property type="project" value="UniProtKB-KW"/>
</dbReference>
<dbReference type="Proteomes" id="UP000552683">
    <property type="component" value="Unassembled WGS sequence"/>
</dbReference>
<dbReference type="Gene3D" id="1.25.40.10">
    <property type="entry name" value="Tetratricopeptide repeat domain"/>
    <property type="match status" value="1"/>
</dbReference>
<comment type="catalytic activity">
    <reaction evidence="1">
        <text>a beta-lactam + H2O = a substituted beta-amino acid</text>
        <dbReference type="Rhea" id="RHEA:20401"/>
        <dbReference type="ChEBI" id="CHEBI:15377"/>
        <dbReference type="ChEBI" id="CHEBI:35627"/>
        <dbReference type="ChEBI" id="CHEBI:140347"/>
        <dbReference type="EC" id="3.5.2.6"/>
    </reaction>
</comment>
<evidence type="ECO:0000256" key="3">
    <source>
        <dbReference type="ARBA" id="ARBA00012865"/>
    </source>
</evidence>
<proteinExistence type="inferred from homology"/>
<keyword evidence="5" id="KW-0378">Hydrolase</keyword>
<dbReference type="PANTHER" id="PTHR13891:SF1">
    <property type="entry name" value="CYTOCHROME C OXIDASE ASSEMBLY FACTOR 7"/>
    <property type="match status" value="1"/>
</dbReference>
<dbReference type="InterPro" id="IPR011990">
    <property type="entry name" value="TPR-like_helical_dom_sf"/>
</dbReference>
<dbReference type="Pfam" id="PF08238">
    <property type="entry name" value="Sel1"/>
    <property type="match status" value="4"/>
</dbReference>
<dbReference type="GO" id="GO:0008800">
    <property type="term" value="F:beta-lactamase activity"/>
    <property type="evidence" value="ECO:0007669"/>
    <property type="project" value="UniProtKB-EC"/>
</dbReference>
<dbReference type="InterPro" id="IPR006597">
    <property type="entry name" value="Sel1-like"/>
</dbReference>
<evidence type="ECO:0000313" key="10">
    <source>
        <dbReference type="EMBL" id="MBC2883739.1"/>
    </source>
</evidence>
<keyword evidence="4" id="KW-0677">Repeat</keyword>
<evidence type="ECO:0000256" key="7">
    <source>
        <dbReference type="ARBA" id="ARBA00023157"/>
    </source>
</evidence>
<dbReference type="RefSeq" id="WP_185899325.1">
    <property type="nucleotide sequence ID" value="NZ_JACLZK010000002.1"/>
</dbReference>
<keyword evidence="6" id="KW-0802">TPR repeat</keyword>
<evidence type="ECO:0000256" key="1">
    <source>
        <dbReference type="ARBA" id="ARBA00001526"/>
    </source>
</evidence>